<evidence type="ECO:0000313" key="2">
    <source>
        <dbReference type="EMBL" id="CDH47790.1"/>
    </source>
</evidence>
<dbReference type="AlphaFoldDB" id="A0A7U7J673"/>
<sequence length="92" mass="10088">MGARAHLDPETNAVIAYEAAARVLVDLVRLGWEIREEGYGIELVAEQPRLGRLTPEQILAEKRRTSDDVPAYGASATERTGNPGLEKSRFPA</sequence>
<protein>
    <submittedName>
        <fullName evidence="2">Uncharacterized protein</fullName>
    </submittedName>
</protein>
<gene>
    <name evidence="2" type="ORF">BN874_990002</name>
</gene>
<proteinExistence type="predicted"/>
<dbReference type="RefSeq" id="WP_034437086.1">
    <property type="nucleotide sequence ID" value="NZ_CBTK010000319.1"/>
</dbReference>
<keyword evidence="3" id="KW-1185">Reference proteome</keyword>
<organism evidence="2 3">
    <name type="scientific">Candidatus Contendobacter odensis Run_B_J11</name>
    <dbReference type="NCBI Taxonomy" id="1400861"/>
    <lineage>
        <taxon>Bacteria</taxon>
        <taxon>Pseudomonadati</taxon>
        <taxon>Pseudomonadota</taxon>
        <taxon>Gammaproteobacteria</taxon>
        <taxon>Candidatus Competibacteraceae</taxon>
        <taxon>Candidatus Contendibacter</taxon>
    </lineage>
</organism>
<reference evidence="2 3" key="1">
    <citation type="journal article" date="2014" name="ISME J.">
        <title>Candidatus Competibacter-lineage genomes retrieved from metagenomes reveal functional metabolic diversity.</title>
        <authorList>
            <person name="McIlroy S.J."/>
            <person name="Albertsen M."/>
            <person name="Andresen E.K."/>
            <person name="Saunders A.M."/>
            <person name="Kristiansen R."/>
            <person name="Stokholm-Bjerregaard M."/>
            <person name="Nielsen K.L."/>
            <person name="Nielsen P.H."/>
        </authorList>
    </citation>
    <scope>NUCLEOTIDE SEQUENCE [LARGE SCALE GENOMIC DNA]</scope>
    <source>
        <strain evidence="2 3">Run_B_J11</strain>
    </source>
</reference>
<dbReference type="EMBL" id="CBTK010000319">
    <property type="protein sequence ID" value="CDH47790.1"/>
    <property type="molecule type" value="Genomic_DNA"/>
</dbReference>
<evidence type="ECO:0000256" key="1">
    <source>
        <dbReference type="SAM" id="MobiDB-lite"/>
    </source>
</evidence>
<name>A0A7U7J673_9GAMM</name>
<evidence type="ECO:0000313" key="3">
    <source>
        <dbReference type="Proteomes" id="UP000019184"/>
    </source>
</evidence>
<accession>A0A7U7J673</accession>
<dbReference type="Proteomes" id="UP000019184">
    <property type="component" value="Unassembled WGS sequence"/>
</dbReference>
<feature type="region of interest" description="Disordered" evidence="1">
    <location>
        <begin position="58"/>
        <end position="92"/>
    </location>
</feature>
<comment type="caution">
    <text evidence="2">The sequence shown here is derived from an EMBL/GenBank/DDBJ whole genome shotgun (WGS) entry which is preliminary data.</text>
</comment>